<organism evidence="2 3">
    <name type="scientific">Trema orientale</name>
    <name type="common">Charcoal tree</name>
    <name type="synonym">Celtis orientalis</name>
    <dbReference type="NCBI Taxonomy" id="63057"/>
    <lineage>
        <taxon>Eukaryota</taxon>
        <taxon>Viridiplantae</taxon>
        <taxon>Streptophyta</taxon>
        <taxon>Embryophyta</taxon>
        <taxon>Tracheophyta</taxon>
        <taxon>Spermatophyta</taxon>
        <taxon>Magnoliopsida</taxon>
        <taxon>eudicotyledons</taxon>
        <taxon>Gunneridae</taxon>
        <taxon>Pentapetalae</taxon>
        <taxon>rosids</taxon>
        <taxon>fabids</taxon>
        <taxon>Rosales</taxon>
        <taxon>Cannabaceae</taxon>
        <taxon>Trema</taxon>
    </lineage>
</organism>
<evidence type="ECO:0000313" key="3">
    <source>
        <dbReference type="Proteomes" id="UP000237000"/>
    </source>
</evidence>
<dbReference type="AlphaFoldDB" id="A0A2P5EK66"/>
<dbReference type="Proteomes" id="UP000237000">
    <property type="component" value="Unassembled WGS sequence"/>
</dbReference>
<sequence>MLKAYSTLDFSVHIFKVRFTMKLTYRTLPNDEDDNDVQENEVEVTQAGSSPRGDIRNRTQWDDDCPWSEWYSAEDPIKGFELVAMWSEKVVENSLEMAELENSSPHEAEKWILYPNLSPNLIDGSQGSWVCFASQLCLLVDALDMSFTAQFMEDFVSVENPGSDNVKSSSIIPPPTVIDRVLKELFQEGGQLPNFTDGEHKTSRAIKGAPLQSLFAQFCLRSLWFGNCNIRAIAVLWVEFVREVRWCWEELQPLPQMPTDGSIDLSTCLINQKLHMLAICIERKRQLTEDFQDCIGSNDHFSTNFEVSMENSIVGENSSTMQTTDEDFSRKRDR</sequence>
<evidence type="ECO:0000313" key="2">
    <source>
        <dbReference type="EMBL" id="PON85892.1"/>
    </source>
</evidence>
<reference evidence="3" key="1">
    <citation type="submission" date="2016-06" db="EMBL/GenBank/DDBJ databases">
        <title>Parallel loss of symbiosis genes in relatives of nitrogen-fixing non-legume Parasponia.</title>
        <authorList>
            <person name="Van Velzen R."/>
            <person name="Holmer R."/>
            <person name="Bu F."/>
            <person name="Rutten L."/>
            <person name="Van Zeijl A."/>
            <person name="Liu W."/>
            <person name="Santuari L."/>
            <person name="Cao Q."/>
            <person name="Sharma T."/>
            <person name="Shen D."/>
            <person name="Roswanjaya Y."/>
            <person name="Wardhani T."/>
            <person name="Kalhor M.S."/>
            <person name="Jansen J."/>
            <person name="Van den Hoogen J."/>
            <person name="Gungor B."/>
            <person name="Hartog M."/>
            <person name="Hontelez J."/>
            <person name="Verver J."/>
            <person name="Yang W.-C."/>
            <person name="Schijlen E."/>
            <person name="Repin R."/>
            <person name="Schilthuizen M."/>
            <person name="Schranz E."/>
            <person name="Heidstra R."/>
            <person name="Miyata K."/>
            <person name="Fedorova E."/>
            <person name="Kohlen W."/>
            <person name="Bisseling T."/>
            <person name="Smit S."/>
            <person name="Geurts R."/>
        </authorList>
    </citation>
    <scope>NUCLEOTIDE SEQUENCE [LARGE SCALE GENOMIC DNA]</scope>
    <source>
        <strain evidence="3">cv. RG33-2</strain>
    </source>
</reference>
<proteinExistence type="predicted"/>
<keyword evidence="3" id="KW-1185">Reference proteome</keyword>
<protein>
    <submittedName>
        <fullName evidence="2">Rab3 GTPase-activating protein catalytic subunit</fullName>
    </submittedName>
</protein>
<name>A0A2P5EK66_TREOI</name>
<gene>
    <name evidence="2" type="ORF">TorRG33x02_183560</name>
</gene>
<dbReference type="GO" id="GO:0005096">
    <property type="term" value="F:GTPase activator activity"/>
    <property type="evidence" value="ECO:0007669"/>
    <property type="project" value="InterPro"/>
</dbReference>
<dbReference type="PANTHER" id="PTHR21422">
    <property type="entry name" value="RAB3 GTPASE-ACTIVATING PROTEIN CATALYTIC SUBUNIT"/>
    <property type="match status" value="1"/>
</dbReference>
<dbReference type="PANTHER" id="PTHR21422:SF9">
    <property type="entry name" value="RAB3 GTPASE-ACTIVATING PROTEIN CATALYTIC SUBUNIT"/>
    <property type="match status" value="1"/>
</dbReference>
<dbReference type="InParanoid" id="A0A2P5EK66"/>
<dbReference type="OrthoDB" id="17346at2759"/>
<dbReference type="EMBL" id="JXTC01000141">
    <property type="protein sequence ID" value="PON85892.1"/>
    <property type="molecule type" value="Genomic_DNA"/>
</dbReference>
<accession>A0A2P5EK66</accession>
<dbReference type="InterPro" id="IPR045700">
    <property type="entry name" value="Rab3GAP1"/>
</dbReference>
<comment type="caution">
    <text evidence="2">The sequence shown here is derived from an EMBL/GenBank/DDBJ whole genome shotgun (WGS) entry which is preliminary data.</text>
</comment>
<dbReference type="STRING" id="63057.A0A2P5EK66"/>
<feature type="compositionally biased region" description="Acidic residues" evidence="1">
    <location>
        <begin position="30"/>
        <end position="42"/>
    </location>
</feature>
<feature type="region of interest" description="Disordered" evidence="1">
    <location>
        <begin position="29"/>
        <end position="58"/>
    </location>
</feature>
<evidence type="ECO:0000256" key="1">
    <source>
        <dbReference type="SAM" id="MobiDB-lite"/>
    </source>
</evidence>